<dbReference type="RefSeq" id="WP_311605554.1">
    <property type="nucleotide sequence ID" value="NZ_JAVRFG010000055.1"/>
</dbReference>
<keyword evidence="7" id="KW-0418">Kinase</keyword>
<evidence type="ECO:0000259" key="6">
    <source>
        <dbReference type="Pfam" id="PF03109"/>
    </source>
</evidence>
<dbReference type="Proteomes" id="UP001180556">
    <property type="component" value="Unassembled WGS sequence"/>
</dbReference>
<proteinExistence type="inferred from homology"/>
<organism evidence="7 8">
    <name type="scientific">Streptomyces stephensoniae</name>
    <dbReference type="NCBI Taxonomy" id="3375367"/>
    <lineage>
        <taxon>Bacteria</taxon>
        <taxon>Bacillati</taxon>
        <taxon>Actinomycetota</taxon>
        <taxon>Actinomycetes</taxon>
        <taxon>Kitasatosporales</taxon>
        <taxon>Streptomycetaceae</taxon>
        <taxon>Streptomyces</taxon>
    </lineage>
</organism>
<name>A0ABU2W9S9_9ACTN</name>
<evidence type="ECO:0000256" key="1">
    <source>
        <dbReference type="ARBA" id="ARBA00009670"/>
    </source>
</evidence>
<keyword evidence="8" id="KW-1185">Reference proteome</keyword>
<feature type="compositionally biased region" description="Acidic residues" evidence="5">
    <location>
        <begin position="483"/>
        <end position="495"/>
    </location>
</feature>
<keyword evidence="3" id="KW-0547">Nucleotide-binding</keyword>
<dbReference type="InterPro" id="IPR011009">
    <property type="entry name" value="Kinase-like_dom_sf"/>
</dbReference>
<dbReference type="InterPro" id="IPR051409">
    <property type="entry name" value="Atypical_kinase_ADCK"/>
</dbReference>
<comment type="caution">
    <text evidence="7">The sequence shown here is derived from an EMBL/GenBank/DDBJ whole genome shotgun (WGS) entry which is preliminary data.</text>
</comment>
<evidence type="ECO:0000256" key="4">
    <source>
        <dbReference type="ARBA" id="ARBA00022840"/>
    </source>
</evidence>
<dbReference type="EC" id="2.7.-.-" evidence="7"/>
<evidence type="ECO:0000313" key="8">
    <source>
        <dbReference type="Proteomes" id="UP001180556"/>
    </source>
</evidence>
<reference evidence="8" key="1">
    <citation type="submission" date="2023-07" db="EMBL/GenBank/DDBJ databases">
        <title>30 novel species of actinomycetes from the DSMZ collection.</title>
        <authorList>
            <person name="Nouioui I."/>
        </authorList>
    </citation>
    <scope>NUCLEOTIDE SEQUENCE [LARGE SCALE GENOMIC DNA]</scope>
    <source>
        <strain evidence="8">DSM 40932</strain>
    </source>
</reference>
<feature type="region of interest" description="Disordered" evidence="5">
    <location>
        <begin position="295"/>
        <end position="323"/>
    </location>
</feature>
<feature type="domain" description="ABC1 atypical kinase-like" evidence="6">
    <location>
        <begin position="93"/>
        <end position="289"/>
    </location>
</feature>
<feature type="region of interest" description="Disordered" evidence="5">
    <location>
        <begin position="475"/>
        <end position="495"/>
    </location>
</feature>
<dbReference type="EMBL" id="JAVRFG010000055">
    <property type="protein sequence ID" value="MDT0494643.1"/>
    <property type="molecule type" value="Genomic_DNA"/>
</dbReference>
<dbReference type="CDD" id="cd13970">
    <property type="entry name" value="ABC1_ADCK3"/>
    <property type="match status" value="1"/>
</dbReference>
<sequence length="495" mass="53016">MSDLPRKAVTRTAKLAALPLGFAGRATWGLGKRIGGRSAELVAREVQQRTADQLFKTLGELKGGAMKLGQALSVFESALPEEVAGPYRAALTKLQEAAPPLPAHTVHAVLAERIGEDWRDCFLEFEDKPSAAASIGQVHRGVWHDGREVAVKVQYPGAGEALLSDLAQLSRFARLLGPLVPGMDIKPLIKEMRDRVAEELDYELEARSQREHAAEFADDPDVVIPGVVHQGDQVLVTEWIDGIPLADVIADGTKEQRDRAGQLLARFLFSGPARTGLLHADPHPGNFRLLPPAAEAEESNPDGSDTPDGSGDPGGSGAPGLLSKEGASAGAWRLGVLDFGTVDRLPGGLPGTIGGSLRMTLEGNAAAVYGLLREEGFVKESVDLEPDEVLDYLLPIIEPAQVEEFTFSRGWLRDQAARIADPRSPAHQLGRQLNLPPSYLLIHRVTLSTIGVLCQLGAAVRLRDELEAWLPGFVPEAERPAEGPEEAEEAGEADG</sequence>
<keyword evidence="2 7" id="KW-0808">Transferase</keyword>
<dbReference type="InterPro" id="IPR004147">
    <property type="entry name" value="ABC1_dom"/>
</dbReference>
<dbReference type="Pfam" id="PF03109">
    <property type="entry name" value="ABC1"/>
    <property type="match status" value="1"/>
</dbReference>
<comment type="similarity">
    <text evidence="1">Belongs to the protein kinase superfamily. ADCK protein kinase family.</text>
</comment>
<evidence type="ECO:0000256" key="5">
    <source>
        <dbReference type="SAM" id="MobiDB-lite"/>
    </source>
</evidence>
<protein>
    <submittedName>
        <fullName evidence="7">AarF/ABC1/UbiB kinase family protein</fullName>
        <ecNumber evidence="7">2.7.-.-</ecNumber>
    </submittedName>
</protein>
<evidence type="ECO:0000256" key="2">
    <source>
        <dbReference type="ARBA" id="ARBA00022679"/>
    </source>
</evidence>
<keyword evidence="4" id="KW-0067">ATP-binding</keyword>
<dbReference type="InterPro" id="IPR034646">
    <property type="entry name" value="ADCK3_dom"/>
</dbReference>
<evidence type="ECO:0000313" key="7">
    <source>
        <dbReference type="EMBL" id="MDT0494643.1"/>
    </source>
</evidence>
<feature type="compositionally biased region" description="Low complexity" evidence="5">
    <location>
        <begin position="301"/>
        <end position="310"/>
    </location>
</feature>
<gene>
    <name evidence="7" type="ORF">RM717_29500</name>
</gene>
<accession>A0ABU2W9S9</accession>
<dbReference type="PANTHER" id="PTHR43851">
    <property type="match status" value="1"/>
</dbReference>
<dbReference type="PANTHER" id="PTHR43851:SF3">
    <property type="entry name" value="COENZYME Q8"/>
    <property type="match status" value="1"/>
</dbReference>
<evidence type="ECO:0000256" key="3">
    <source>
        <dbReference type="ARBA" id="ARBA00022741"/>
    </source>
</evidence>
<dbReference type="GO" id="GO:0016301">
    <property type="term" value="F:kinase activity"/>
    <property type="evidence" value="ECO:0007669"/>
    <property type="project" value="UniProtKB-KW"/>
</dbReference>
<dbReference type="SUPFAM" id="SSF56112">
    <property type="entry name" value="Protein kinase-like (PK-like)"/>
    <property type="match status" value="1"/>
</dbReference>